<dbReference type="EMBL" id="KZ825354">
    <property type="protein sequence ID" value="RAH44371.1"/>
    <property type="molecule type" value="Genomic_DNA"/>
</dbReference>
<sequence>MPTLLLLAEENTILDLERGLYVFLFLCLHPLGSGGVVEHFSSHTSRFFLCARVFRLLASKRGGTLFPLLSDRTTLLRPLNLLSLIISNTLSWCYGSERRTILVICSLFLVFRLASSVTNHFNTRVPSCLVSEYKIALLSTSRFTPRSTTCTHTLSLIYHNPTSNARVFATVGRDKVSAADRGYLQHGSHMCAFCHRDRQGSEYSALFTPHFSIYPCV</sequence>
<accession>A0ACD1G5E7</accession>
<name>A0ACD1G5E7_9EURO</name>
<protein>
    <submittedName>
        <fullName evidence="1">Uncharacterized protein</fullName>
    </submittedName>
</protein>
<proteinExistence type="predicted"/>
<gene>
    <name evidence="1" type="ORF">BO95DRAFT_177107</name>
</gene>
<evidence type="ECO:0000313" key="1">
    <source>
        <dbReference type="EMBL" id="RAH44371.1"/>
    </source>
</evidence>
<dbReference type="Proteomes" id="UP000249057">
    <property type="component" value="Unassembled WGS sequence"/>
</dbReference>
<organism evidence="1 2">
    <name type="scientific">Aspergillus brunneoviolaceus CBS 621.78</name>
    <dbReference type="NCBI Taxonomy" id="1450534"/>
    <lineage>
        <taxon>Eukaryota</taxon>
        <taxon>Fungi</taxon>
        <taxon>Dikarya</taxon>
        <taxon>Ascomycota</taxon>
        <taxon>Pezizomycotina</taxon>
        <taxon>Eurotiomycetes</taxon>
        <taxon>Eurotiomycetidae</taxon>
        <taxon>Eurotiales</taxon>
        <taxon>Aspergillaceae</taxon>
        <taxon>Aspergillus</taxon>
        <taxon>Aspergillus subgen. Circumdati</taxon>
    </lineage>
</organism>
<reference evidence="1" key="1">
    <citation type="submission" date="2018-02" db="EMBL/GenBank/DDBJ databases">
        <title>The genomes of Aspergillus section Nigri reveals drivers in fungal speciation.</title>
        <authorList>
            <consortium name="DOE Joint Genome Institute"/>
            <person name="Vesth T.C."/>
            <person name="Nybo J."/>
            <person name="Theobald S."/>
            <person name="Brandl J."/>
            <person name="Frisvad J.C."/>
            <person name="Nielsen K.F."/>
            <person name="Lyhne E.K."/>
            <person name="Kogle M.E."/>
            <person name="Kuo A."/>
            <person name="Riley R."/>
            <person name="Clum A."/>
            <person name="Nolan M."/>
            <person name="Lipzen A."/>
            <person name="Salamov A."/>
            <person name="Henrissat B."/>
            <person name="Wiebenga A."/>
            <person name="De vries R.P."/>
            <person name="Grigoriev I.V."/>
            <person name="Mortensen U.H."/>
            <person name="Andersen M.R."/>
            <person name="Baker S.E."/>
        </authorList>
    </citation>
    <scope>NUCLEOTIDE SEQUENCE</scope>
    <source>
        <strain evidence="1">CBS 621.78</strain>
    </source>
</reference>
<keyword evidence="2" id="KW-1185">Reference proteome</keyword>
<evidence type="ECO:0000313" key="2">
    <source>
        <dbReference type="Proteomes" id="UP000249057"/>
    </source>
</evidence>